<evidence type="ECO:0000256" key="2">
    <source>
        <dbReference type="ARBA" id="ARBA00022695"/>
    </source>
</evidence>
<dbReference type="KEGG" id="slom:PXH66_18515"/>
<dbReference type="GO" id="GO:0051607">
    <property type="term" value="P:defense response to virus"/>
    <property type="evidence" value="ECO:0007669"/>
    <property type="project" value="UniProtKB-KW"/>
</dbReference>
<dbReference type="InterPro" id="IPR006116">
    <property type="entry name" value="NT_2-5OAS_ClassI-CCAase"/>
</dbReference>
<evidence type="ECO:0000256" key="4">
    <source>
        <dbReference type="ARBA" id="ARBA00023118"/>
    </source>
</evidence>
<dbReference type="CDD" id="cd05400">
    <property type="entry name" value="NT_2-5OAS_ClassI-CCAase"/>
    <property type="match status" value="1"/>
</dbReference>
<protein>
    <submittedName>
        <fullName evidence="6">Nucleotidyltransferase</fullName>
    </submittedName>
</protein>
<keyword evidence="3" id="KW-0547">Nucleotide-binding</keyword>
<name>A0AAE9ZU50_9BACT</name>
<evidence type="ECO:0000259" key="5">
    <source>
        <dbReference type="Pfam" id="PF26305"/>
    </source>
</evidence>
<keyword evidence="4" id="KW-0051">Antiviral defense</keyword>
<dbReference type="RefSeq" id="WP_330930999.1">
    <property type="nucleotide sequence ID" value="NZ_CP119075.1"/>
</dbReference>
<gene>
    <name evidence="6" type="ORF">PXH66_18515</name>
</gene>
<dbReference type="AlphaFoldDB" id="A0AAE9ZU50"/>
<evidence type="ECO:0000313" key="7">
    <source>
        <dbReference type="Proteomes" id="UP001218638"/>
    </source>
</evidence>
<dbReference type="Pfam" id="PF26305">
    <property type="entry name" value="CD_NTase_C"/>
    <property type="match status" value="1"/>
</dbReference>
<keyword evidence="7" id="KW-1185">Reference proteome</keyword>
<keyword evidence="2" id="KW-0548">Nucleotidyltransferase</keyword>
<reference evidence="6" key="1">
    <citation type="submission" date="2023-03" db="EMBL/GenBank/DDBJ databases">
        <title>Lomoglobus Profundus gen. nov., sp. nov., a novel member of the phylum Verrucomicrobia, isolated from deep-marine sediment of South China Sea.</title>
        <authorList>
            <person name="Ahmad T."/>
            <person name="Ishaq S.E."/>
            <person name="Wang F."/>
        </authorList>
    </citation>
    <scope>NUCLEOTIDE SEQUENCE</scope>
    <source>
        <strain evidence="6">LMO-M01</strain>
    </source>
</reference>
<dbReference type="SUPFAM" id="SSF81301">
    <property type="entry name" value="Nucleotidyltransferase"/>
    <property type="match status" value="1"/>
</dbReference>
<dbReference type="GO" id="GO:0016779">
    <property type="term" value="F:nucleotidyltransferase activity"/>
    <property type="evidence" value="ECO:0007669"/>
    <property type="project" value="InterPro"/>
</dbReference>
<dbReference type="EMBL" id="CP119075">
    <property type="protein sequence ID" value="WED64336.1"/>
    <property type="molecule type" value="Genomic_DNA"/>
</dbReference>
<evidence type="ECO:0000256" key="3">
    <source>
        <dbReference type="ARBA" id="ARBA00022741"/>
    </source>
</evidence>
<accession>A0AAE9ZU50</accession>
<organism evidence="6 7">
    <name type="scientific">Synoicihabitans lomoniglobus</name>
    <dbReference type="NCBI Taxonomy" id="2909285"/>
    <lineage>
        <taxon>Bacteria</taxon>
        <taxon>Pseudomonadati</taxon>
        <taxon>Verrucomicrobiota</taxon>
        <taxon>Opitutia</taxon>
        <taxon>Opitutales</taxon>
        <taxon>Opitutaceae</taxon>
        <taxon>Synoicihabitans</taxon>
    </lineage>
</organism>
<evidence type="ECO:0000256" key="1">
    <source>
        <dbReference type="ARBA" id="ARBA00022679"/>
    </source>
</evidence>
<dbReference type="InterPro" id="IPR058909">
    <property type="entry name" value="CD_NTase_C"/>
</dbReference>
<keyword evidence="1" id="KW-0808">Transferase</keyword>
<dbReference type="Proteomes" id="UP001218638">
    <property type="component" value="Chromosome"/>
</dbReference>
<feature type="domain" description="cGAS/DncV-like nucleotidyltransferase C-terminal helical" evidence="5">
    <location>
        <begin position="182"/>
        <end position="298"/>
    </location>
</feature>
<evidence type="ECO:0000313" key="6">
    <source>
        <dbReference type="EMBL" id="WED64336.1"/>
    </source>
</evidence>
<proteinExistence type="predicted"/>
<dbReference type="InterPro" id="IPR043519">
    <property type="entry name" value="NT_sf"/>
</dbReference>
<sequence>MRQISEWESVFSTWSAGPSQTEKERSENAENMIRSAIKESPKLSSRDIKVFTQGSYKNRVNVRRDSDVDIGVLCFDAFYHQIPDNNIKEAVTRNFASTEYNYAQFKNEVEEALINKFGRAAVTRGSKAFDIKASSYRVESDVAAFFEHRRYTSSSDYLSGVEMRPDDRDPPSIINWPEQHYNNGVNKNTATKRRFKRTVRILKSLSNEMSLNGVESAKNAPSFLCECLVWNVPNSLFEATTFYEMMRRVLAHLFNETMNDDKCSEWGEVSELKYLFRGIQPWTRLSAHQFVSDCWDTIGYK</sequence>